<dbReference type="Proteomes" id="UP000653631">
    <property type="component" value="Unassembled WGS sequence"/>
</dbReference>
<dbReference type="Proteomes" id="UP000503169">
    <property type="component" value="Chromosome"/>
</dbReference>
<reference evidence="7 12" key="5">
    <citation type="submission" date="2020-04" db="EMBL/GenBank/DDBJ databases">
        <title>Novel strain L. Fermentum HFD1 producer antibacterial peptides.</title>
        <authorList>
            <person name="Ozhegov G.D."/>
            <person name="Pavlova A.S."/>
            <person name="Zhuravleva D.E."/>
            <person name="Gogoleva N.V."/>
            <person name="Shagimardanova E.I."/>
            <person name="Markelova M.I."/>
            <person name="Yarullina D.R."/>
            <person name="Kayumov A.R."/>
        </authorList>
    </citation>
    <scope>NUCLEOTIDE SEQUENCE [LARGE SCALE GENOMIC DNA]</scope>
    <source>
        <strain evidence="7 12">HFD1</strain>
    </source>
</reference>
<protein>
    <submittedName>
        <fullName evidence="5">Helix-turn-helix domain-containing protein</fullName>
    </submittedName>
    <submittedName>
        <fullName evidence="4 6">Transcriptional regulator</fullName>
    </submittedName>
</protein>
<dbReference type="GeneID" id="83715879"/>
<proteinExistence type="predicted"/>
<evidence type="ECO:0000313" key="8">
    <source>
        <dbReference type="Proteomes" id="UP000094714"/>
    </source>
</evidence>
<organism evidence="4 13">
    <name type="scientific">Limosilactobacillus fermentum</name>
    <name type="common">Lactobacillus fermentum</name>
    <dbReference type="NCBI Taxonomy" id="1613"/>
    <lineage>
        <taxon>Bacteria</taxon>
        <taxon>Bacillati</taxon>
        <taxon>Bacillota</taxon>
        <taxon>Bacilli</taxon>
        <taxon>Lactobacillales</taxon>
        <taxon>Lactobacillaceae</taxon>
        <taxon>Limosilactobacillus</taxon>
    </lineage>
</organism>
<dbReference type="SMART" id="SM00530">
    <property type="entry name" value="HTH_XRE"/>
    <property type="match status" value="1"/>
</dbReference>
<evidence type="ECO:0000313" key="4">
    <source>
        <dbReference type="EMBL" id="GIC72541.1"/>
    </source>
</evidence>
<feature type="domain" description="HTH cro/C1-type" evidence="1">
    <location>
        <begin position="6"/>
        <end position="69"/>
    </location>
</feature>
<evidence type="ECO:0000313" key="12">
    <source>
        <dbReference type="Proteomes" id="UP000503169"/>
    </source>
</evidence>
<dbReference type="EMBL" id="CP019030">
    <property type="protein sequence ID" value="APU45994.1"/>
    <property type="molecule type" value="Genomic_DNA"/>
</dbReference>
<evidence type="ECO:0000313" key="7">
    <source>
        <dbReference type="EMBL" id="QIX59523.1"/>
    </source>
</evidence>
<dbReference type="EMBL" id="BOLH01000017">
    <property type="protein sequence ID" value="GIC72541.1"/>
    <property type="molecule type" value="Genomic_DNA"/>
</dbReference>
<reference evidence="2 8" key="1">
    <citation type="submission" date="2016-09" db="EMBL/GenBank/DDBJ databases">
        <title>Genome Sequence of the Lactobacillus fermentum strain NCC2970 (CNCM I-5068).</title>
        <authorList>
            <person name="Barretto C."/>
            <person name="Ngom-Bru C."/>
            <person name="Genevaz A."/>
            <person name="Fournier C."/>
            <person name="Moine D."/>
            <person name="Kassam M."/>
            <person name="Iltis A."/>
            <person name="Sagory-Zalkind P."/>
            <person name="Faucherand G."/>
            <person name="Descombes P."/>
            <person name="Duboux S."/>
        </authorList>
    </citation>
    <scope>NUCLEOTIDE SEQUENCE [LARGE SCALE GENOMIC DNA]</scope>
    <source>
        <strain evidence="2 8">NCC2970</strain>
    </source>
</reference>
<dbReference type="AlphaFoldDB" id="A0A0F4HHH3"/>
<evidence type="ECO:0000313" key="10">
    <source>
        <dbReference type="Proteomes" id="UP000236514"/>
    </source>
</evidence>
<evidence type="ECO:0000313" key="9">
    <source>
        <dbReference type="Proteomes" id="UP000185427"/>
    </source>
</evidence>
<reference evidence="6 10" key="3">
    <citation type="submission" date="2018-01" db="EMBL/GenBank/DDBJ databases">
        <title>Draft genome sequence of the feruloyl esterase-producing strain Lactobacillus fermentum CRL 1446, isolated from artisanal goat milk cheese.</title>
        <authorList>
            <person name="Abeijon Mukdsi M.C."/>
            <person name="Saavedra L."/>
            <person name="Gauffin Cano M.P."/>
            <person name="Hebert E.M."/>
            <person name="Medina R.B."/>
        </authorList>
    </citation>
    <scope>NUCLEOTIDE SEQUENCE [LARGE SCALE GENOMIC DNA]</scope>
    <source>
        <strain evidence="6 10">CRL 1446</strain>
    </source>
</reference>
<dbReference type="Gene3D" id="1.10.260.40">
    <property type="entry name" value="lambda repressor-like DNA-binding domains"/>
    <property type="match status" value="1"/>
</dbReference>
<dbReference type="InterPro" id="IPR010982">
    <property type="entry name" value="Lambda_DNA-bd_dom_sf"/>
</dbReference>
<dbReference type="CDD" id="cd00093">
    <property type="entry name" value="HTH_XRE"/>
    <property type="match status" value="1"/>
</dbReference>
<evidence type="ECO:0000259" key="1">
    <source>
        <dbReference type="PROSITE" id="PS50943"/>
    </source>
</evidence>
<evidence type="ECO:0000313" key="5">
    <source>
        <dbReference type="EMBL" id="MPQ35608.1"/>
    </source>
</evidence>
<accession>A0A0F4HHH3</accession>
<dbReference type="PATRIC" id="fig|1613.112.peg.793"/>
<reference evidence="3 9" key="2">
    <citation type="submission" date="2016-12" db="EMBL/GenBank/DDBJ databases">
        <title>Complete Genome Sequence of Lactobacillus fermentum Strain SNUV175, a Probiotic for Treatment of Bacterial Vaginosis.</title>
        <authorList>
            <person name="Lee S."/>
            <person name="You H.J."/>
            <person name="Kwon B."/>
            <person name="Ko G."/>
        </authorList>
    </citation>
    <scope>NUCLEOTIDE SEQUENCE [LARGE SCALE GENOMIC DNA]</scope>
    <source>
        <strain evidence="3 9">SNUV175</strain>
    </source>
</reference>
<evidence type="ECO:0000313" key="2">
    <source>
        <dbReference type="EMBL" id="AOR74222.1"/>
    </source>
</evidence>
<gene>
    <name evidence="3" type="ORF">BUW47_05940</name>
    <name evidence="6" type="ORF">C1Y38_01410</name>
    <name evidence="5" type="ORF">GC247_06925</name>
    <name evidence="7" type="ORF">HCY95_01983</name>
    <name evidence="2" type="ORF">LACFE_CDS0757</name>
    <name evidence="4" type="ORF">LF01B1_15560</name>
</gene>
<name>A0A0F4HHH3_LIMFE</name>
<evidence type="ECO:0000313" key="3">
    <source>
        <dbReference type="EMBL" id="APU45994.1"/>
    </source>
</evidence>
<reference evidence="5 11" key="4">
    <citation type="submission" date="2019-10" db="EMBL/GenBank/DDBJ databases">
        <title>Genome Sequencing and assembly of Lactobacillus fermentum I2, a lactic acid bacteria.</title>
        <authorList>
            <person name="Lopes L.S."/>
            <person name="Persinoti G.F."/>
            <person name="Riano-Pachon D.M."/>
            <person name="Labate C.A."/>
        </authorList>
    </citation>
    <scope>NUCLEOTIDE SEQUENCE [LARGE SCALE GENOMIC DNA]</scope>
    <source>
        <strain evidence="5 11">I2</strain>
    </source>
</reference>
<dbReference type="Proteomes" id="UP000094714">
    <property type="component" value="Chromosome"/>
</dbReference>
<dbReference type="EMBL" id="POTQ01000002">
    <property type="protein sequence ID" value="PNV58579.1"/>
    <property type="molecule type" value="Genomic_DNA"/>
</dbReference>
<dbReference type="Pfam" id="PF01381">
    <property type="entry name" value="HTH_3"/>
    <property type="match status" value="1"/>
</dbReference>
<evidence type="ECO:0000313" key="11">
    <source>
        <dbReference type="Proteomes" id="UP000466799"/>
    </source>
</evidence>
<dbReference type="Proteomes" id="UP000185427">
    <property type="component" value="Chromosome"/>
</dbReference>
<dbReference type="EMBL" id="CP017151">
    <property type="protein sequence ID" value="AOR74222.1"/>
    <property type="molecule type" value="Genomic_DNA"/>
</dbReference>
<dbReference type="EMBL" id="CP050919">
    <property type="protein sequence ID" value="QIX59523.1"/>
    <property type="molecule type" value="Genomic_DNA"/>
</dbReference>
<dbReference type="EMBL" id="WHJL01000080">
    <property type="protein sequence ID" value="MPQ35608.1"/>
    <property type="molecule type" value="Genomic_DNA"/>
</dbReference>
<dbReference type="PROSITE" id="PS50943">
    <property type="entry name" value="HTH_CROC1"/>
    <property type="match status" value="1"/>
</dbReference>
<dbReference type="RefSeq" id="WP_003685424.1">
    <property type="nucleotide sequence ID" value="NZ_BJLV01000042.1"/>
</dbReference>
<dbReference type="Proteomes" id="UP000466799">
    <property type="component" value="Unassembled WGS sequence"/>
</dbReference>
<dbReference type="InterPro" id="IPR001387">
    <property type="entry name" value="Cro/C1-type_HTH"/>
</dbReference>
<dbReference type="OrthoDB" id="8115576at2"/>
<dbReference type="SUPFAM" id="SSF47413">
    <property type="entry name" value="lambda repressor-like DNA-binding domains"/>
    <property type="match status" value="1"/>
</dbReference>
<sequence length="141" mass="16304">MFPERLRALRAGQKITLQELADALSKNLAPGEKPNSPSQIGNWERGIRTPSYVEVRKLAEYFNVSLDYLTGRSDHDETDLAKLFFDTNKALTFNQRTLTGEDRYEIFQLIDGYFKGQANRRETATFYAQQEELNLNFKDES</sequence>
<reference evidence="4 13" key="6">
    <citation type="submission" date="2021-01" db="EMBL/GenBank/DDBJ databases">
        <title>Development of a method for detection of lactic acid bacteria that cause putrefactive shochu mash.</title>
        <authorList>
            <person name="Takashita H."/>
            <person name="Fujihara E."/>
            <person name="Takayama K."/>
            <person name="Yamamoto H."/>
            <person name="Mizutani M."/>
            <person name="Kajiwara Y."/>
        </authorList>
    </citation>
    <scope>NUCLEOTIDE SEQUENCE [LARGE SCALE GENOMIC DNA]</scope>
    <source>
        <strain evidence="4 13">01-B1</strain>
    </source>
</reference>
<evidence type="ECO:0000313" key="13">
    <source>
        <dbReference type="Proteomes" id="UP000653631"/>
    </source>
</evidence>
<dbReference type="GO" id="GO:0003677">
    <property type="term" value="F:DNA binding"/>
    <property type="evidence" value="ECO:0007669"/>
    <property type="project" value="InterPro"/>
</dbReference>
<dbReference type="Proteomes" id="UP000236514">
    <property type="component" value="Unassembled WGS sequence"/>
</dbReference>
<evidence type="ECO:0000313" key="6">
    <source>
        <dbReference type="EMBL" id="PNV58579.1"/>
    </source>
</evidence>